<dbReference type="GeneID" id="59329818"/>
<dbReference type="GO" id="GO:0016491">
    <property type="term" value="F:oxidoreductase activity"/>
    <property type="evidence" value="ECO:0007669"/>
    <property type="project" value="UniProtKB-KW"/>
</dbReference>
<protein>
    <submittedName>
        <fullName evidence="4">Uncharacterized protein</fullName>
    </submittedName>
</protein>
<dbReference type="InterPro" id="IPR052178">
    <property type="entry name" value="Sec_Metab_Biosynth_SDR"/>
</dbReference>
<evidence type="ECO:0000256" key="3">
    <source>
        <dbReference type="ARBA" id="ARBA00023002"/>
    </source>
</evidence>
<dbReference type="Gene3D" id="3.40.50.720">
    <property type="entry name" value="NAD(P)-binding Rossmann-like Domain"/>
    <property type="match status" value="1"/>
</dbReference>
<dbReference type="CDD" id="cd05233">
    <property type="entry name" value="SDR_c"/>
    <property type="match status" value="1"/>
</dbReference>
<evidence type="ECO:0000256" key="2">
    <source>
        <dbReference type="ARBA" id="ARBA00022857"/>
    </source>
</evidence>
<proteinExistence type="inferred from homology"/>
<dbReference type="SUPFAM" id="SSF51735">
    <property type="entry name" value="NAD(P)-binding Rossmann-fold domains"/>
    <property type="match status" value="1"/>
</dbReference>
<dbReference type="InterPro" id="IPR036291">
    <property type="entry name" value="NAD(P)-bd_dom_sf"/>
</dbReference>
<dbReference type="AlphaFoldDB" id="A0A8H6CFL9"/>
<evidence type="ECO:0000256" key="1">
    <source>
        <dbReference type="ARBA" id="ARBA00006484"/>
    </source>
</evidence>
<evidence type="ECO:0000313" key="4">
    <source>
        <dbReference type="EMBL" id="KAF6222316.1"/>
    </source>
</evidence>
<gene>
    <name evidence="4" type="ORF">HO133_001402</name>
</gene>
<evidence type="ECO:0000313" key="5">
    <source>
        <dbReference type="Proteomes" id="UP000593566"/>
    </source>
</evidence>
<dbReference type="Pfam" id="PF00106">
    <property type="entry name" value="adh_short"/>
    <property type="match status" value="1"/>
</dbReference>
<dbReference type="InterPro" id="IPR020904">
    <property type="entry name" value="Sc_DH/Rdtase_CS"/>
</dbReference>
<dbReference type="PANTHER" id="PTHR43618:SF18">
    <property type="entry name" value="SHORT CHAIN DEHYDROGENASE_REDUCTASE FAMILY (AFU_ORTHOLOGUE AFUA_5G12480)"/>
    <property type="match status" value="1"/>
</dbReference>
<keyword evidence="3" id="KW-0560">Oxidoreductase</keyword>
<keyword evidence="5" id="KW-1185">Reference proteome</keyword>
<dbReference type="Proteomes" id="UP000593566">
    <property type="component" value="Unassembled WGS sequence"/>
</dbReference>
<dbReference type="RefSeq" id="XP_037151751.1">
    <property type="nucleotide sequence ID" value="XM_037292332.1"/>
</dbReference>
<name>A0A8H6CFL9_9LECA</name>
<organism evidence="4 5">
    <name type="scientific">Letharia lupina</name>
    <dbReference type="NCBI Taxonomy" id="560253"/>
    <lineage>
        <taxon>Eukaryota</taxon>
        <taxon>Fungi</taxon>
        <taxon>Dikarya</taxon>
        <taxon>Ascomycota</taxon>
        <taxon>Pezizomycotina</taxon>
        <taxon>Lecanoromycetes</taxon>
        <taxon>OSLEUM clade</taxon>
        <taxon>Lecanoromycetidae</taxon>
        <taxon>Lecanorales</taxon>
        <taxon>Lecanorineae</taxon>
        <taxon>Parmeliaceae</taxon>
        <taxon>Letharia</taxon>
    </lineage>
</organism>
<dbReference type="PRINTS" id="PR00081">
    <property type="entry name" value="GDHRDH"/>
</dbReference>
<sequence length="282" mass="29498">MSSLEAANLFNVKDLVAVITGGGSGIGLMMTKTLALNGAHKVYIIGRRKEVLDAAAKESPHGNIIPLVGDVTSKDALQSIVSHIEKDVGYINVLIANSGIGGPQSSSITPETSLEDYQSALWNQSFDEYTKTFAVNTSAVFFCTVAFLKLLDAGNETGNVEQTSQVIATGSIAGFNRRVPGGYAYGQSKAATTLLMKAMATNLVPYKIRANVVAPGLFPSDLAAGIIGDGVFPKETIPAERVGTPEDMGGAILYLTSRAGAYCNGNVVLLDGGRLSLMPGTY</sequence>
<reference evidence="4 5" key="1">
    <citation type="journal article" date="2020" name="Genomics">
        <title>Complete, high-quality genomes from long-read metagenomic sequencing of two wolf lichen thalli reveals enigmatic genome architecture.</title>
        <authorList>
            <person name="McKenzie S.K."/>
            <person name="Walston R.F."/>
            <person name="Allen J.L."/>
        </authorList>
    </citation>
    <scope>NUCLEOTIDE SEQUENCE [LARGE SCALE GENOMIC DNA]</scope>
    <source>
        <strain evidence="4">WasteWater1</strain>
    </source>
</reference>
<comment type="caution">
    <text evidence="4">The sequence shown here is derived from an EMBL/GenBank/DDBJ whole genome shotgun (WGS) entry which is preliminary data.</text>
</comment>
<accession>A0A8H6CFL9</accession>
<keyword evidence="2" id="KW-0521">NADP</keyword>
<dbReference type="InterPro" id="IPR002347">
    <property type="entry name" value="SDR_fam"/>
</dbReference>
<comment type="similarity">
    <text evidence="1">Belongs to the short-chain dehydrogenases/reductases (SDR) family.</text>
</comment>
<dbReference type="PROSITE" id="PS00061">
    <property type="entry name" value="ADH_SHORT"/>
    <property type="match status" value="1"/>
</dbReference>
<dbReference type="EMBL" id="JACCJB010000012">
    <property type="protein sequence ID" value="KAF6222316.1"/>
    <property type="molecule type" value="Genomic_DNA"/>
</dbReference>
<dbReference type="PANTHER" id="PTHR43618">
    <property type="entry name" value="7-ALPHA-HYDROXYSTEROID DEHYDROGENASE"/>
    <property type="match status" value="1"/>
</dbReference>